<comment type="subcellular location">
    <subcellularLocation>
        <location evidence="1">Nucleus</location>
    </subcellularLocation>
</comment>
<dbReference type="GO" id="GO:0016887">
    <property type="term" value="F:ATP hydrolysis activity"/>
    <property type="evidence" value="ECO:0007669"/>
    <property type="project" value="InterPro"/>
</dbReference>
<evidence type="ECO:0000256" key="9">
    <source>
        <dbReference type="ARBA" id="ARBA00023242"/>
    </source>
</evidence>
<evidence type="ECO:0000256" key="7">
    <source>
        <dbReference type="ARBA" id="ARBA00022840"/>
    </source>
</evidence>
<evidence type="ECO:0000256" key="6">
    <source>
        <dbReference type="ARBA" id="ARBA00022801"/>
    </source>
</evidence>
<comment type="catalytic activity">
    <reaction evidence="11">
        <text>O-phospho-L-threonyl-[protein] + H2O = L-threonyl-[protein] + phosphate</text>
        <dbReference type="Rhea" id="RHEA:47004"/>
        <dbReference type="Rhea" id="RHEA-COMP:11060"/>
        <dbReference type="Rhea" id="RHEA-COMP:11605"/>
        <dbReference type="ChEBI" id="CHEBI:15377"/>
        <dbReference type="ChEBI" id="CHEBI:30013"/>
        <dbReference type="ChEBI" id="CHEBI:43474"/>
        <dbReference type="ChEBI" id="CHEBI:61977"/>
        <dbReference type="EC" id="3.1.3.16"/>
    </reaction>
</comment>
<keyword evidence="6" id="KW-0378">Hydrolase</keyword>
<dbReference type="GO" id="GO:0051598">
    <property type="term" value="P:meiotic recombination checkpoint signaling"/>
    <property type="evidence" value="ECO:0007669"/>
    <property type="project" value="TreeGrafter"/>
</dbReference>
<dbReference type="PRINTS" id="PR00830">
    <property type="entry name" value="ENDOLAPTASE"/>
</dbReference>
<reference evidence="13" key="1">
    <citation type="submission" date="2018-08" db="EMBL/GenBank/DDBJ databases">
        <authorList>
            <person name="Cornetti L."/>
        </authorList>
    </citation>
    <scope>NUCLEOTIDE SEQUENCE</scope>
    <source>
        <strain evidence="13">FI-XINB3</strain>
    </source>
</reference>
<dbReference type="Pfam" id="PF04722">
    <property type="entry name" value="Ssu72"/>
    <property type="match status" value="1"/>
</dbReference>
<dbReference type="Gene3D" id="3.40.50.300">
    <property type="entry name" value="P-loop containing nucleotide triphosphate hydrolases"/>
    <property type="match status" value="1"/>
</dbReference>
<keyword evidence="7" id="KW-0067">ATP-binding</keyword>
<dbReference type="OrthoDB" id="10042665at2759"/>
<comment type="catalytic activity">
    <reaction evidence="10">
        <text>O-phospho-L-seryl-[protein] + H2O = L-seryl-[protein] + phosphate</text>
        <dbReference type="Rhea" id="RHEA:20629"/>
        <dbReference type="Rhea" id="RHEA-COMP:9863"/>
        <dbReference type="Rhea" id="RHEA-COMP:11604"/>
        <dbReference type="ChEBI" id="CHEBI:15377"/>
        <dbReference type="ChEBI" id="CHEBI:29999"/>
        <dbReference type="ChEBI" id="CHEBI:43474"/>
        <dbReference type="ChEBI" id="CHEBI:83421"/>
        <dbReference type="EC" id="3.1.3.16"/>
    </reaction>
</comment>
<dbReference type="InterPro" id="IPR027417">
    <property type="entry name" value="P-loop_NTPase"/>
</dbReference>
<dbReference type="AlphaFoldDB" id="A0A4Y7MQP9"/>
<dbReference type="SUPFAM" id="SSF52540">
    <property type="entry name" value="P-loop containing nucleoside triphosphate hydrolases"/>
    <property type="match status" value="1"/>
</dbReference>
<dbReference type="GO" id="GO:0005524">
    <property type="term" value="F:ATP binding"/>
    <property type="evidence" value="ECO:0007669"/>
    <property type="project" value="UniProtKB-KW"/>
</dbReference>
<dbReference type="GO" id="GO:0005694">
    <property type="term" value="C:chromosome"/>
    <property type="evidence" value="ECO:0007669"/>
    <property type="project" value="TreeGrafter"/>
</dbReference>
<dbReference type="InterPro" id="IPR003593">
    <property type="entry name" value="AAA+_ATPase"/>
</dbReference>
<dbReference type="GO" id="GO:0008420">
    <property type="term" value="F:RNA polymerase II CTD heptapeptide repeat phosphatase activity"/>
    <property type="evidence" value="ECO:0007669"/>
    <property type="project" value="UniProtKB-ARBA"/>
</dbReference>
<dbReference type="EC" id="3.1.3.16" evidence="3"/>
<accession>A0A4Y7MQP9</accession>
<dbReference type="FunFam" id="3.40.50.2300:FF:000039">
    <property type="entry name" value="RNA polymerase II subunit A C-terminal domain phosphatase"/>
    <property type="match status" value="1"/>
</dbReference>
<evidence type="ECO:0000256" key="8">
    <source>
        <dbReference type="ARBA" id="ARBA00022912"/>
    </source>
</evidence>
<evidence type="ECO:0000256" key="1">
    <source>
        <dbReference type="ARBA" id="ARBA00004123"/>
    </source>
</evidence>
<dbReference type="GO" id="GO:0005634">
    <property type="term" value="C:nucleus"/>
    <property type="evidence" value="ECO:0007669"/>
    <property type="project" value="UniProtKB-SubCell"/>
</dbReference>
<evidence type="ECO:0000256" key="11">
    <source>
        <dbReference type="ARBA" id="ARBA00048336"/>
    </source>
</evidence>
<protein>
    <recommendedName>
        <fullName evidence="3">protein-serine/threonine phosphatase</fullName>
        <ecNumber evidence="3">3.1.3.16</ecNumber>
    </recommendedName>
</protein>
<keyword evidence="9" id="KW-0539">Nucleus</keyword>
<evidence type="ECO:0000256" key="3">
    <source>
        <dbReference type="ARBA" id="ARBA00013081"/>
    </source>
</evidence>
<gene>
    <name evidence="13" type="primary">EOG090X0E4R</name>
</gene>
<evidence type="ECO:0000256" key="10">
    <source>
        <dbReference type="ARBA" id="ARBA00047761"/>
    </source>
</evidence>
<dbReference type="EMBL" id="LR013709">
    <property type="protein sequence ID" value="SVE83328.1"/>
    <property type="molecule type" value="mRNA"/>
</dbReference>
<sequence>MKGIQSQKVINVEVLKKQTSRLTREQLNPYLKEYVEKYGTKDYHGEANEINILCSNVESITFHDDTNMEGIMPVCYGTVEHQYHIFTIEDSGPELQELDDKEDEVPAATHWQLPSSEFHGLWETLIYDNNVKMQLLNFVQTTMLFSDRGVNSNIISWNRVVLLHGPPGTGKTSLCRALAHKMAIRLSHRYSNSQLVEINSHSLFSKWFSEASYSTIDLMSGKLVMKMFAKIQELIEDPDCLVTVLIDEVESLARARQSASSNNEPSDSVRVVNALLTQIDQIKRYCSSNYVRQTGSTKMPQPLKLAVICSSNMNRSMEAHNFLSKKGYRVQSFGTGDKVKLPGAAPDRPNVYEFGTPYDDIYQDLLQKDRELYTRNGLLHMLDRNRRIKPHPERFQSTSEQFNLILTCEERVYDQVIESLEGRDSQTTPVHIVNIEIQDNHEEATIGAFLMCDLVAMMANSDDLDNDIDEMLQDFEAKCQRPILHCLLFY</sequence>
<dbReference type="Gene3D" id="3.40.50.2300">
    <property type="match status" value="2"/>
</dbReference>
<dbReference type="GO" id="GO:0007131">
    <property type="term" value="P:reciprocal meiotic recombination"/>
    <property type="evidence" value="ECO:0007669"/>
    <property type="project" value="TreeGrafter"/>
</dbReference>
<dbReference type="PANTHER" id="PTHR45991">
    <property type="entry name" value="PACHYTENE CHECKPOINT PROTEIN 2"/>
    <property type="match status" value="1"/>
</dbReference>
<comment type="similarity">
    <text evidence="2">Belongs to the SSU72 phosphatase family.</text>
</comment>
<dbReference type="SMART" id="SM00382">
    <property type="entry name" value="AAA"/>
    <property type="match status" value="1"/>
</dbReference>
<proteinExistence type="evidence at transcript level"/>
<dbReference type="GO" id="GO:0031124">
    <property type="term" value="P:mRNA 3'-end processing"/>
    <property type="evidence" value="ECO:0007669"/>
    <property type="project" value="UniProtKB-ARBA"/>
</dbReference>
<evidence type="ECO:0000256" key="5">
    <source>
        <dbReference type="ARBA" id="ARBA00022741"/>
    </source>
</evidence>
<keyword evidence="4" id="KW-0507">mRNA processing</keyword>
<name>A0A4Y7MQP9_9CRUS</name>
<dbReference type="InterPro" id="IPR044539">
    <property type="entry name" value="Pch2-like"/>
</dbReference>
<evidence type="ECO:0000259" key="12">
    <source>
        <dbReference type="SMART" id="SM00382"/>
    </source>
</evidence>
<dbReference type="InterPro" id="IPR006811">
    <property type="entry name" value="RNA_pol_II_suA"/>
</dbReference>
<dbReference type="FunFam" id="3.40.50.2300:FF:000066">
    <property type="entry name" value="RNA polymerase II subunit A C-terminal domain phosphatase SSU72"/>
    <property type="match status" value="1"/>
</dbReference>
<evidence type="ECO:0000256" key="4">
    <source>
        <dbReference type="ARBA" id="ARBA00022664"/>
    </source>
</evidence>
<keyword evidence="5" id="KW-0547">Nucleotide-binding</keyword>
<dbReference type="PANTHER" id="PTHR45991:SF1">
    <property type="entry name" value="PACHYTENE CHECKPOINT PROTEIN 2 HOMOLOG"/>
    <property type="match status" value="1"/>
</dbReference>
<evidence type="ECO:0000256" key="2">
    <source>
        <dbReference type="ARBA" id="ARBA00008978"/>
    </source>
</evidence>
<feature type="domain" description="AAA+ ATPase" evidence="12">
    <location>
        <begin position="157"/>
        <end position="378"/>
    </location>
</feature>
<evidence type="ECO:0000313" key="13">
    <source>
        <dbReference type="EMBL" id="SVE83328.1"/>
    </source>
</evidence>
<keyword evidence="8" id="KW-0904">Protein phosphatase</keyword>
<organism evidence="13">
    <name type="scientific">Daphnia magna</name>
    <dbReference type="NCBI Taxonomy" id="35525"/>
    <lineage>
        <taxon>Eukaryota</taxon>
        <taxon>Metazoa</taxon>
        <taxon>Ecdysozoa</taxon>
        <taxon>Arthropoda</taxon>
        <taxon>Crustacea</taxon>
        <taxon>Branchiopoda</taxon>
        <taxon>Diplostraca</taxon>
        <taxon>Cladocera</taxon>
        <taxon>Anomopoda</taxon>
        <taxon>Daphniidae</taxon>
        <taxon>Daphnia</taxon>
    </lineage>
</organism>